<dbReference type="PANTHER" id="PTHR43208">
    <property type="entry name" value="ABC TRANSPORTER SUBSTRATE-BINDING PROTEIN"/>
    <property type="match status" value="1"/>
</dbReference>
<accession>A0A918VRC7</accession>
<dbReference type="GO" id="GO:0005886">
    <property type="term" value="C:plasma membrane"/>
    <property type="evidence" value="ECO:0007669"/>
    <property type="project" value="InterPro"/>
</dbReference>
<name>A0A918VRC7_9HYPH</name>
<dbReference type="InterPro" id="IPR052910">
    <property type="entry name" value="ABC-Purine-Binding"/>
</dbReference>
<comment type="caution">
    <text evidence="4">The sequence shown here is derived from an EMBL/GenBank/DDBJ whole genome shotgun (WGS) entry which is preliminary data.</text>
</comment>
<reference evidence="4" key="2">
    <citation type="submission" date="2020-09" db="EMBL/GenBank/DDBJ databases">
        <authorList>
            <person name="Sun Q."/>
            <person name="Kim S."/>
        </authorList>
    </citation>
    <scope>NUCLEOTIDE SEQUENCE</scope>
    <source>
        <strain evidence="4">KCTC 32437</strain>
    </source>
</reference>
<protein>
    <submittedName>
        <fullName evidence="4">BMP family ABC transporter substrate-binding protein</fullName>
    </submittedName>
</protein>
<dbReference type="Proteomes" id="UP000646579">
    <property type="component" value="Unassembled WGS sequence"/>
</dbReference>
<dbReference type="PANTHER" id="PTHR43208:SF1">
    <property type="entry name" value="ABC TRANSPORTER SUBSTRATE-BINDING PROTEIN"/>
    <property type="match status" value="1"/>
</dbReference>
<dbReference type="Pfam" id="PF02608">
    <property type="entry name" value="Bmp"/>
    <property type="match status" value="1"/>
</dbReference>
<feature type="chain" id="PRO_5036793158" evidence="2">
    <location>
        <begin position="31"/>
        <end position="363"/>
    </location>
</feature>
<evidence type="ECO:0000259" key="3">
    <source>
        <dbReference type="Pfam" id="PF02608"/>
    </source>
</evidence>
<evidence type="ECO:0000313" key="5">
    <source>
        <dbReference type="Proteomes" id="UP000646579"/>
    </source>
</evidence>
<gene>
    <name evidence="4" type="ORF">GCM10007989_10940</name>
</gene>
<evidence type="ECO:0000313" key="4">
    <source>
        <dbReference type="EMBL" id="GHA17553.1"/>
    </source>
</evidence>
<dbReference type="EMBL" id="BMZE01000001">
    <property type="protein sequence ID" value="GHA17553.1"/>
    <property type="molecule type" value="Genomic_DNA"/>
</dbReference>
<evidence type="ECO:0000256" key="2">
    <source>
        <dbReference type="SAM" id="SignalP"/>
    </source>
</evidence>
<dbReference type="CDD" id="cd19963">
    <property type="entry name" value="PBP1_BMP-like"/>
    <property type="match status" value="1"/>
</dbReference>
<sequence length="363" mass="39584">MIRINRRTALMLGGSAMALPLVGGRAFAQAETPLKVAFMYIGTINDNGWNYAHNQARLALEEELGDMVETTYIENVPEGPDAERVLRDFAQAGNKLIFATSFGYGDYVLKVAQQFPDVKFEHATGYQRADNVATYNARFHEGRAVCGTIAGHMSETGQAGYIGSFPIPEVVLGINSFTLAARKINPEFTMTPVFISTWNNPAREADAARAMIDQGIDIIAQHTDGPAALQVAQERGIVGGFGQGADMSRFAPDAQLTSIIDNWAPHYIATAREVIDGTWVSEDVWPGLAEGEVVIGPYGEKVPEDVVADAERVKQEIIEGTSDIWTGPIRDTEGNVRIEEGQTMTDEQMLTIDWYVEGVNPPA</sequence>
<dbReference type="InterPro" id="IPR003760">
    <property type="entry name" value="PnrA-like"/>
</dbReference>
<dbReference type="RefSeq" id="WP_210310422.1">
    <property type="nucleotide sequence ID" value="NZ_BMZE01000001.1"/>
</dbReference>
<feature type="domain" description="ABC transporter substrate-binding protein PnrA-like" evidence="3">
    <location>
        <begin position="35"/>
        <end position="322"/>
    </location>
</feature>
<organism evidence="4 5">
    <name type="scientific">Devosia pacifica</name>
    <dbReference type="NCBI Taxonomy" id="1335967"/>
    <lineage>
        <taxon>Bacteria</taxon>
        <taxon>Pseudomonadati</taxon>
        <taxon>Pseudomonadota</taxon>
        <taxon>Alphaproteobacteria</taxon>
        <taxon>Hyphomicrobiales</taxon>
        <taxon>Devosiaceae</taxon>
        <taxon>Devosia</taxon>
    </lineage>
</organism>
<dbReference type="AlphaFoldDB" id="A0A918VRC7"/>
<evidence type="ECO:0000256" key="1">
    <source>
        <dbReference type="ARBA" id="ARBA00022729"/>
    </source>
</evidence>
<proteinExistence type="predicted"/>
<keyword evidence="5" id="KW-1185">Reference proteome</keyword>
<reference evidence="4" key="1">
    <citation type="journal article" date="2014" name="Int. J. Syst. Evol. Microbiol.">
        <title>Complete genome sequence of Corynebacterium casei LMG S-19264T (=DSM 44701T), isolated from a smear-ripened cheese.</title>
        <authorList>
            <consortium name="US DOE Joint Genome Institute (JGI-PGF)"/>
            <person name="Walter F."/>
            <person name="Albersmeier A."/>
            <person name="Kalinowski J."/>
            <person name="Ruckert C."/>
        </authorList>
    </citation>
    <scope>NUCLEOTIDE SEQUENCE</scope>
    <source>
        <strain evidence="4">KCTC 32437</strain>
    </source>
</reference>
<keyword evidence="1 2" id="KW-0732">Signal</keyword>
<dbReference type="Gene3D" id="3.40.50.2300">
    <property type="match status" value="2"/>
</dbReference>
<feature type="signal peptide" evidence="2">
    <location>
        <begin position="1"/>
        <end position="30"/>
    </location>
</feature>